<dbReference type="Proteomes" id="UP000069015">
    <property type="component" value="Chromosome 1"/>
</dbReference>
<dbReference type="RefSeq" id="WP_058796133.1">
    <property type="nucleotide sequence ID" value="NZ_CP013611.1"/>
</dbReference>
<organism evidence="1 2">
    <name type="scientific">Pseudoalteromonas rubra</name>
    <dbReference type="NCBI Taxonomy" id="43658"/>
    <lineage>
        <taxon>Bacteria</taxon>
        <taxon>Pseudomonadati</taxon>
        <taxon>Pseudomonadota</taxon>
        <taxon>Gammaproteobacteria</taxon>
        <taxon>Alteromonadales</taxon>
        <taxon>Pseudoalteromonadaceae</taxon>
        <taxon>Pseudoalteromonas</taxon>
    </lineage>
</organism>
<sequence length="158" mass="17819">MRRQVLSSIQRNLARLRVFFRLILSVMLFTSFTAGATDPLVVIVHKDNPNQQISQHQLVDLYMGKYTAFPDGTLAKVLDYEQGHPLRTFFLTSLTGRPINQINAYWSQVKFSGKASFPQAHQSIDAILEEVASTPDAIGYVPATTVTEDVKVVYRFVQ</sequence>
<protein>
    <recommendedName>
        <fullName evidence="3">Phosphate ABC transporter substrate-binding protein</fullName>
    </recommendedName>
</protein>
<accession>A0A0U2Z4Y5</accession>
<dbReference type="EMBL" id="CP013611">
    <property type="protein sequence ID" value="ALU42833.1"/>
    <property type="molecule type" value="Genomic_DNA"/>
</dbReference>
<name>A0A0U2Z4Y5_9GAMM</name>
<dbReference type="AlphaFoldDB" id="A0A0U2Z4Y5"/>
<dbReference type="Gene3D" id="3.40.190.10">
    <property type="entry name" value="Periplasmic binding protein-like II"/>
    <property type="match status" value="1"/>
</dbReference>
<gene>
    <name evidence="1" type="ORF">AT705_07665</name>
</gene>
<dbReference type="KEGG" id="prr:AT705_07665"/>
<proteinExistence type="predicted"/>
<evidence type="ECO:0008006" key="3">
    <source>
        <dbReference type="Google" id="ProtNLM"/>
    </source>
</evidence>
<evidence type="ECO:0000313" key="2">
    <source>
        <dbReference type="Proteomes" id="UP000069015"/>
    </source>
</evidence>
<reference evidence="1 2" key="1">
    <citation type="submission" date="2015-12" db="EMBL/GenBank/DDBJ databases">
        <title>Complete genome sequence of Pseudoalteromonas rubra SCSIO 6842, harboring a conjugative plasmid.</title>
        <authorList>
            <person name="Li B."/>
            <person name="Wang X."/>
        </authorList>
    </citation>
    <scope>NUCLEOTIDE SEQUENCE [LARGE SCALE GENOMIC DNA]</scope>
    <source>
        <strain evidence="1 2">SCSIO 6842</strain>
    </source>
</reference>
<evidence type="ECO:0000313" key="1">
    <source>
        <dbReference type="EMBL" id="ALU42833.1"/>
    </source>
</evidence>
<dbReference type="SUPFAM" id="SSF53850">
    <property type="entry name" value="Periplasmic binding protein-like II"/>
    <property type="match status" value="1"/>
</dbReference>